<feature type="transmembrane region" description="Helical" evidence="1">
    <location>
        <begin position="55"/>
        <end position="74"/>
    </location>
</feature>
<dbReference type="EMBL" id="BMHA01000004">
    <property type="protein sequence ID" value="GGI05404.1"/>
    <property type="molecule type" value="Genomic_DNA"/>
</dbReference>
<evidence type="ECO:0000313" key="3">
    <source>
        <dbReference type="Proteomes" id="UP000650511"/>
    </source>
</evidence>
<name>A0A8J3ACU3_9ACTN</name>
<dbReference type="RefSeq" id="WP_188584384.1">
    <property type="nucleotide sequence ID" value="NZ_BMHA01000004.1"/>
</dbReference>
<feature type="transmembrane region" description="Helical" evidence="1">
    <location>
        <begin position="116"/>
        <end position="132"/>
    </location>
</feature>
<proteinExistence type="predicted"/>
<evidence type="ECO:0000313" key="2">
    <source>
        <dbReference type="EMBL" id="GGI05404.1"/>
    </source>
</evidence>
<accession>A0A8J3ACU3</accession>
<feature type="transmembrane region" description="Helical" evidence="1">
    <location>
        <begin position="86"/>
        <end position="110"/>
    </location>
</feature>
<feature type="transmembrane region" description="Helical" evidence="1">
    <location>
        <begin position="339"/>
        <end position="358"/>
    </location>
</feature>
<keyword evidence="1" id="KW-0472">Membrane</keyword>
<feature type="transmembrane region" description="Helical" evidence="1">
    <location>
        <begin position="139"/>
        <end position="158"/>
    </location>
</feature>
<keyword evidence="1" id="KW-0812">Transmembrane</keyword>
<keyword evidence="1" id="KW-1133">Transmembrane helix</keyword>
<comment type="caution">
    <text evidence="2">The sequence shown here is derived from an EMBL/GenBank/DDBJ whole genome shotgun (WGS) entry which is preliminary data.</text>
</comment>
<reference evidence="2" key="2">
    <citation type="submission" date="2020-09" db="EMBL/GenBank/DDBJ databases">
        <authorList>
            <person name="Sun Q."/>
            <person name="Zhou Y."/>
        </authorList>
    </citation>
    <scope>NUCLEOTIDE SEQUENCE</scope>
    <source>
        <strain evidence="2">CGMCC 1.14988</strain>
    </source>
</reference>
<evidence type="ECO:0000256" key="1">
    <source>
        <dbReference type="SAM" id="Phobius"/>
    </source>
</evidence>
<feature type="transmembrane region" description="Helical" evidence="1">
    <location>
        <begin position="243"/>
        <end position="266"/>
    </location>
</feature>
<dbReference type="AlphaFoldDB" id="A0A8J3ACU3"/>
<feature type="transmembrane region" description="Helical" evidence="1">
    <location>
        <begin position="178"/>
        <end position="199"/>
    </location>
</feature>
<reference evidence="2" key="1">
    <citation type="journal article" date="2014" name="Int. J. Syst. Evol. Microbiol.">
        <title>Complete genome sequence of Corynebacterium casei LMG S-19264T (=DSM 44701T), isolated from a smear-ripened cheese.</title>
        <authorList>
            <consortium name="US DOE Joint Genome Institute (JGI-PGF)"/>
            <person name="Walter F."/>
            <person name="Albersmeier A."/>
            <person name="Kalinowski J."/>
            <person name="Ruckert C."/>
        </authorList>
    </citation>
    <scope>NUCLEOTIDE SEQUENCE</scope>
    <source>
        <strain evidence="2">CGMCC 1.14988</strain>
    </source>
</reference>
<gene>
    <name evidence="2" type="ORF">GCM10011354_13930</name>
</gene>
<sequence length="434" mass="46042">MMLLLVVLVGAGVALALTETVVRRTDVGVLLALGLGLFLEASALDLSVNAGPVRIGPNDLLFVVLATAAIARLLRSRSQSLAQRLLILLSVLVVWAVGRGAGDFGTAAAINEARKWFVFVAAALYVSTVELRRDLLDRLGWIWIGTALGFGALTMLRWAGNAAGVYSGVFGSDGSLRVIPAADTLFVLQAALLAFPLLLDRRRRVLRWTAPVLLVLVVVLQHRTVWVAGLAGVLYLLYRERTLATRALGALAAGGVVFLLLSTLVLGGGSDELSEQLQGSAQSTATFEWRVEGWVALIRSGPQGAAEVATGQPFGAGWTRTVEDGRVVDVSPHNFYVEAYLRVGIIGLAVLLGLYGLALRATVSRTPSLGAHDAGASLLKPSVVHVLLCTQLLFYIPYSPDAAQAVLFGLGLAMTRLQRPTAARPSDRPQEIAS</sequence>
<dbReference type="Proteomes" id="UP000650511">
    <property type="component" value="Unassembled WGS sequence"/>
</dbReference>
<evidence type="ECO:0008006" key="4">
    <source>
        <dbReference type="Google" id="ProtNLM"/>
    </source>
</evidence>
<feature type="transmembrane region" description="Helical" evidence="1">
    <location>
        <begin position="211"/>
        <end position="237"/>
    </location>
</feature>
<organism evidence="2 3">
    <name type="scientific">Egicoccus halophilus</name>
    <dbReference type="NCBI Taxonomy" id="1670830"/>
    <lineage>
        <taxon>Bacteria</taxon>
        <taxon>Bacillati</taxon>
        <taxon>Actinomycetota</taxon>
        <taxon>Nitriliruptoria</taxon>
        <taxon>Egicoccales</taxon>
        <taxon>Egicoccaceae</taxon>
        <taxon>Egicoccus</taxon>
    </lineage>
</organism>
<protein>
    <recommendedName>
        <fullName evidence="4">O-antigen ligase</fullName>
    </recommendedName>
</protein>
<keyword evidence="3" id="KW-1185">Reference proteome</keyword>